<keyword evidence="3" id="KW-0560">Oxidoreductase</keyword>
<evidence type="ECO:0000256" key="3">
    <source>
        <dbReference type="ARBA" id="ARBA00023002"/>
    </source>
</evidence>
<evidence type="ECO:0000256" key="7">
    <source>
        <dbReference type="ARBA" id="ARBA00046731"/>
    </source>
</evidence>
<evidence type="ECO:0000256" key="2">
    <source>
        <dbReference type="ARBA" id="ARBA00013017"/>
    </source>
</evidence>
<dbReference type="GO" id="GO:0005829">
    <property type="term" value="C:cytosol"/>
    <property type="evidence" value="ECO:0007669"/>
    <property type="project" value="TreeGrafter"/>
</dbReference>
<dbReference type="Pfam" id="PF00578">
    <property type="entry name" value="AhpC-TSA"/>
    <property type="match status" value="2"/>
</dbReference>
<evidence type="ECO:0000256" key="4">
    <source>
        <dbReference type="ARBA" id="ARBA00040356"/>
    </source>
</evidence>
<evidence type="ECO:0000256" key="1">
    <source>
        <dbReference type="ARBA" id="ARBA00009796"/>
    </source>
</evidence>
<evidence type="ECO:0000313" key="10">
    <source>
        <dbReference type="EMBL" id="OWK10818.1"/>
    </source>
</evidence>
<protein>
    <recommendedName>
        <fullName evidence="4">Thioredoxin-dependent peroxide reductase, mitochondrial</fullName>
        <ecNumber evidence="2">1.11.1.24</ecNumber>
    </recommendedName>
    <alternativeName>
        <fullName evidence="5">Thioredoxin-dependent peroxiredoxin 3</fullName>
    </alternativeName>
</protein>
<dbReference type="GO" id="GO:0042744">
    <property type="term" value="P:hydrogen peroxide catabolic process"/>
    <property type="evidence" value="ECO:0007669"/>
    <property type="project" value="TreeGrafter"/>
</dbReference>
<dbReference type="SUPFAM" id="SSF52833">
    <property type="entry name" value="Thioredoxin-like"/>
    <property type="match status" value="2"/>
</dbReference>
<evidence type="ECO:0000256" key="5">
    <source>
        <dbReference type="ARBA" id="ARBA00042158"/>
    </source>
</evidence>
<name>A0A212CXU1_CEREH</name>
<dbReference type="GO" id="GO:0033554">
    <property type="term" value="P:cellular response to stress"/>
    <property type="evidence" value="ECO:0007669"/>
    <property type="project" value="TreeGrafter"/>
</dbReference>
<dbReference type="PANTHER" id="PTHR10681:SF128">
    <property type="entry name" value="THIOREDOXIN-DEPENDENT PEROXIDE REDUCTASE, MITOCHONDRIAL"/>
    <property type="match status" value="1"/>
</dbReference>
<dbReference type="Proteomes" id="UP000242450">
    <property type="component" value="Chromosome 11"/>
</dbReference>
<feature type="domain" description="Alkyl hydroperoxide reductase subunit C/ Thiol specific antioxidant" evidence="9">
    <location>
        <begin position="2"/>
        <end position="78"/>
    </location>
</feature>
<sequence length="234" mass="25829">ITAFSDKANEFHNVESLQCQVDSYFSHLAQINTLRKNCGLGHMNIMLLSDMTKQTSRDLGPVLALRGLFIIDPNGVIKPLSVNDLPVGPSMGETLSLKRQHTVSESVLSLASTPPSPEWLWFPRAREITAFSDKANEFHNVESLQCQVDSYFSHLAQINTLRKNCGLGHMNIMLLSDMTKQTSRDLGPVLALRGLFIIDPNGVIKPLSVNDLPVGPSMGETLSLVKAFQFVESH</sequence>
<dbReference type="PANTHER" id="PTHR10681">
    <property type="entry name" value="THIOREDOXIN PEROXIDASE"/>
    <property type="match status" value="1"/>
</dbReference>
<reference evidence="10 11" key="1">
    <citation type="journal article" date="2018" name="Mol. Genet. Genomics">
        <title>The red deer Cervus elaphus genome CerEla1.0: sequencing, annotating, genes, and chromosomes.</title>
        <authorList>
            <person name="Bana N.A."/>
            <person name="Nyiri A."/>
            <person name="Nagy J."/>
            <person name="Frank K."/>
            <person name="Nagy T."/>
            <person name="Steger V."/>
            <person name="Schiller M."/>
            <person name="Lakatos P."/>
            <person name="Sugar L."/>
            <person name="Horn P."/>
            <person name="Barta E."/>
            <person name="Orosz L."/>
        </authorList>
    </citation>
    <scope>NUCLEOTIDE SEQUENCE [LARGE SCALE GENOMIC DNA]</scope>
    <source>
        <strain evidence="10">Hungarian</strain>
    </source>
</reference>
<gene>
    <name evidence="10" type="ORF">Celaphus_00005535</name>
</gene>
<feature type="non-terminal residue" evidence="10">
    <location>
        <position position="234"/>
    </location>
</feature>
<feature type="domain" description="Alkyl hydroperoxide reductase subunit C/ Thiol specific antioxidant" evidence="9">
    <location>
        <begin position="125"/>
        <end position="205"/>
    </location>
</feature>
<comment type="function">
    <text evidence="6">Thiol-specific peroxidase that catalyzes the reduction of hydrogen peroxide and organic hydroperoxides to water and alcohols, respectively. Plays a role in cell protection against oxidative stress by detoxifying peroxides. Acts synergistically with MAP3K13 to regulate the activation of NF-kappa-B in the cytosol. Required for the maintenance of physical strength.</text>
</comment>
<dbReference type="InterPro" id="IPR036249">
    <property type="entry name" value="Thioredoxin-like_sf"/>
</dbReference>
<organism evidence="10 11">
    <name type="scientific">Cervus elaphus hippelaphus</name>
    <name type="common">European red deer</name>
    <dbReference type="NCBI Taxonomy" id="46360"/>
    <lineage>
        <taxon>Eukaryota</taxon>
        <taxon>Metazoa</taxon>
        <taxon>Chordata</taxon>
        <taxon>Craniata</taxon>
        <taxon>Vertebrata</taxon>
        <taxon>Euteleostomi</taxon>
        <taxon>Mammalia</taxon>
        <taxon>Eutheria</taxon>
        <taxon>Laurasiatheria</taxon>
        <taxon>Artiodactyla</taxon>
        <taxon>Ruminantia</taxon>
        <taxon>Pecora</taxon>
        <taxon>Cervidae</taxon>
        <taxon>Cervinae</taxon>
        <taxon>Cervus</taxon>
    </lineage>
</organism>
<dbReference type="OrthoDB" id="185659at2759"/>
<evidence type="ECO:0000256" key="8">
    <source>
        <dbReference type="ARBA" id="ARBA00049091"/>
    </source>
</evidence>
<dbReference type="InterPro" id="IPR050217">
    <property type="entry name" value="Peroxiredoxin"/>
</dbReference>
<comment type="subunit">
    <text evidence="7">Homodimer; disulfide-linked, upon oxidation. 6 homodimers assemble to form a ring-like dodecamer. Interacts with NEK6. Interacts with LRRK2. Interacts with MAP3K13. Interacts with RPS6KC1 (via PX domain).</text>
</comment>
<comment type="similarity">
    <text evidence="1">Belongs to the peroxiredoxin family. AhpC/Prx1 subfamily.</text>
</comment>
<comment type="catalytic activity">
    <reaction evidence="8">
        <text>a hydroperoxide + [thioredoxin]-dithiol = an alcohol + [thioredoxin]-disulfide + H2O</text>
        <dbReference type="Rhea" id="RHEA:62620"/>
        <dbReference type="Rhea" id="RHEA-COMP:10698"/>
        <dbReference type="Rhea" id="RHEA-COMP:10700"/>
        <dbReference type="ChEBI" id="CHEBI:15377"/>
        <dbReference type="ChEBI" id="CHEBI:29950"/>
        <dbReference type="ChEBI" id="CHEBI:30879"/>
        <dbReference type="ChEBI" id="CHEBI:35924"/>
        <dbReference type="ChEBI" id="CHEBI:50058"/>
        <dbReference type="EC" id="1.11.1.24"/>
    </reaction>
</comment>
<dbReference type="GO" id="GO:0008379">
    <property type="term" value="F:thioredoxin peroxidase activity"/>
    <property type="evidence" value="ECO:0007669"/>
    <property type="project" value="TreeGrafter"/>
</dbReference>
<dbReference type="GO" id="GO:0005739">
    <property type="term" value="C:mitochondrion"/>
    <property type="evidence" value="ECO:0007669"/>
    <property type="project" value="TreeGrafter"/>
</dbReference>
<accession>A0A212CXU1</accession>
<evidence type="ECO:0000259" key="9">
    <source>
        <dbReference type="Pfam" id="PF00578"/>
    </source>
</evidence>
<proteinExistence type="inferred from homology"/>
<dbReference type="GO" id="GO:0006979">
    <property type="term" value="P:response to oxidative stress"/>
    <property type="evidence" value="ECO:0007669"/>
    <property type="project" value="TreeGrafter"/>
</dbReference>
<comment type="caution">
    <text evidence="10">The sequence shown here is derived from an EMBL/GenBank/DDBJ whole genome shotgun (WGS) entry which is preliminary data.</text>
</comment>
<keyword evidence="11" id="KW-1185">Reference proteome</keyword>
<dbReference type="AlphaFoldDB" id="A0A212CXU1"/>
<dbReference type="GO" id="GO:0045454">
    <property type="term" value="P:cell redox homeostasis"/>
    <property type="evidence" value="ECO:0007669"/>
    <property type="project" value="TreeGrafter"/>
</dbReference>
<dbReference type="EMBL" id="MKHE01000011">
    <property type="protein sequence ID" value="OWK10818.1"/>
    <property type="molecule type" value="Genomic_DNA"/>
</dbReference>
<feature type="non-terminal residue" evidence="10">
    <location>
        <position position="1"/>
    </location>
</feature>
<dbReference type="InterPro" id="IPR000866">
    <property type="entry name" value="AhpC/TSA"/>
</dbReference>
<dbReference type="Gene3D" id="3.40.30.10">
    <property type="entry name" value="Glutaredoxin"/>
    <property type="match status" value="2"/>
</dbReference>
<evidence type="ECO:0000313" key="11">
    <source>
        <dbReference type="Proteomes" id="UP000242450"/>
    </source>
</evidence>
<evidence type="ECO:0000256" key="6">
    <source>
        <dbReference type="ARBA" id="ARBA00045559"/>
    </source>
</evidence>
<dbReference type="EC" id="1.11.1.24" evidence="2"/>